<evidence type="ECO:0000256" key="1">
    <source>
        <dbReference type="ARBA" id="ARBA00008056"/>
    </source>
</evidence>
<evidence type="ECO:0000259" key="3">
    <source>
        <dbReference type="PROSITE" id="PS51471"/>
    </source>
</evidence>
<dbReference type="OrthoDB" id="288590at2759"/>
<dbReference type="PANTHER" id="PTHR47990">
    <property type="entry name" value="2-OXOGLUTARATE (2OG) AND FE(II)-DEPENDENT OXYGENASE SUPERFAMILY PROTEIN-RELATED"/>
    <property type="match status" value="1"/>
</dbReference>
<dbReference type="Proteomes" id="UP000283895">
    <property type="component" value="Unassembled WGS sequence"/>
</dbReference>
<keyword evidence="5" id="KW-1185">Reference proteome</keyword>
<comment type="similarity">
    <text evidence="1 2">Belongs to the iron/ascorbate-dependent oxidoreductase family.</text>
</comment>
<proteinExistence type="inferred from homology"/>
<dbReference type="STRING" id="356882.A0A423VJW0"/>
<feature type="domain" description="Fe2OG dioxygenase" evidence="3">
    <location>
        <begin position="195"/>
        <end position="299"/>
    </location>
</feature>
<dbReference type="InterPro" id="IPR044861">
    <property type="entry name" value="IPNS-like_FE2OG_OXY"/>
</dbReference>
<dbReference type="GO" id="GO:0044283">
    <property type="term" value="P:small molecule biosynthetic process"/>
    <property type="evidence" value="ECO:0007669"/>
    <property type="project" value="UniProtKB-ARBA"/>
</dbReference>
<sequence>MSADKIPLIDFSGTLVSIVVPVQYHVLIPALDFYSPDVATKQMVVEQIRESCLYNGFFQIKNHTVPLDQQKAVMDSAKRLFSLDLEEKQKVSKDNNTWNRGYEMLRSQILEEGTQPELKEGFYIGDDISTDHPYFVNKKLNSGPNQWPQTLGEEFKQSSMKYYRSTLNLAADLLKALALSLDLDEGYFTKFMDGAVATMRLLHYPSQPPDADEKLTRGIGAHTDFGAITLLLQDEVDGLQVWDKHSNAWIDVEPTKGALVVNLGNLMSRWTNEKYKSNVHRVINKSGKERYSIPLFVSGNPDYLVECIPTCMAAGDPAKFPPITVQDAVSASYAESYGRAQLYKQGLEKAVGSSPVAIPPVLGTSAPIAAA</sequence>
<dbReference type="InterPro" id="IPR027443">
    <property type="entry name" value="IPNS-like_sf"/>
</dbReference>
<dbReference type="AlphaFoldDB" id="A0A423VJW0"/>
<organism evidence="4 5">
    <name type="scientific">Cytospora schulzeri</name>
    <dbReference type="NCBI Taxonomy" id="448051"/>
    <lineage>
        <taxon>Eukaryota</taxon>
        <taxon>Fungi</taxon>
        <taxon>Dikarya</taxon>
        <taxon>Ascomycota</taxon>
        <taxon>Pezizomycotina</taxon>
        <taxon>Sordariomycetes</taxon>
        <taxon>Sordariomycetidae</taxon>
        <taxon>Diaporthales</taxon>
        <taxon>Cytosporaceae</taxon>
        <taxon>Cytospora</taxon>
    </lineage>
</organism>
<dbReference type="InterPro" id="IPR050231">
    <property type="entry name" value="Iron_ascorbate_oxido_reductase"/>
</dbReference>
<protein>
    <recommendedName>
        <fullName evidence="3">Fe2OG dioxygenase domain-containing protein</fullName>
    </recommendedName>
</protein>
<dbReference type="Pfam" id="PF14226">
    <property type="entry name" value="DIOX_N"/>
    <property type="match status" value="1"/>
</dbReference>
<dbReference type="PROSITE" id="PS51471">
    <property type="entry name" value="FE2OG_OXY"/>
    <property type="match status" value="1"/>
</dbReference>
<dbReference type="Gene3D" id="2.60.120.330">
    <property type="entry name" value="B-lactam Antibiotic, Isopenicillin N Synthase, Chain"/>
    <property type="match status" value="1"/>
</dbReference>
<dbReference type="SUPFAM" id="SSF51197">
    <property type="entry name" value="Clavaminate synthase-like"/>
    <property type="match status" value="1"/>
</dbReference>
<name>A0A423VJW0_9PEZI</name>
<keyword evidence="2" id="KW-0479">Metal-binding</keyword>
<dbReference type="InterPro" id="IPR005123">
    <property type="entry name" value="Oxoglu/Fe-dep_dioxygenase_dom"/>
</dbReference>
<evidence type="ECO:0000313" key="5">
    <source>
        <dbReference type="Proteomes" id="UP000283895"/>
    </source>
</evidence>
<dbReference type="EMBL" id="LKEA01000057">
    <property type="protein sequence ID" value="ROV91214.1"/>
    <property type="molecule type" value="Genomic_DNA"/>
</dbReference>
<comment type="caution">
    <text evidence="4">The sequence shown here is derived from an EMBL/GenBank/DDBJ whole genome shotgun (WGS) entry which is preliminary data.</text>
</comment>
<reference evidence="4 5" key="1">
    <citation type="submission" date="2015-09" db="EMBL/GenBank/DDBJ databases">
        <title>Host preference determinants of Valsa canker pathogens revealed by comparative genomics.</title>
        <authorList>
            <person name="Yin Z."/>
            <person name="Huang L."/>
        </authorList>
    </citation>
    <scope>NUCLEOTIDE SEQUENCE [LARGE SCALE GENOMIC DNA]</scope>
    <source>
        <strain evidence="4 5">03-1</strain>
    </source>
</reference>
<dbReference type="Pfam" id="PF03171">
    <property type="entry name" value="2OG-FeII_Oxy"/>
    <property type="match status" value="1"/>
</dbReference>
<dbReference type="GO" id="GO:0046872">
    <property type="term" value="F:metal ion binding"/>
    <property type="evidence" value="ECO:0007669"/>
    <property type="project" value="UniProtKB-KW"/>
</dbReference>
<dbReference type="GO" id="GO:0016491">
    <property type="term" value="F:oxidoreductase activity"/>
    <property type="evidence" value="ECO:0007669"/>
    <property type="project" value="UniProtKB-KW"/>
</dbReference>
<evidence type="ECO:0000313" key="4">
    <source>
        <dbReference type="EMBL" id="ROV91214.1"/>
    </source>
</evidence>
<keyword evidence="2" id="KW-0408">Iron</keyword>
<dbReference type="PRINTS" id="PR00682">
    <property type="entry name" value="IPNSYNTHASE"/>
</dbReference>
<evidence type="ECO:0000256" key="2">
    <source>
        <dbReference type="RuleBase" id="RU003682"/>
    </source>
</evidence>
<keyword evidence="2" id="KW-0560">Oxidoreductase</keyword>
<gene>
    <name evidence="4" type="ORF">VMCG_09340</name>
</gene>
<dbReference type="InterPro" id="IPR026992">
    <property type="entry name" value="DIOX_N"/>
</dbReference>
<accession>A0A423VJW0</accession>